<feature type="chain" id="PRO_5005187862" evidence="1">
    <location>
        <begin position="24"/>
        <end position="256"/>
    </location>
</feature>
<proteinExistence type="predicted"/>
<dbReference type="PhylomeDB" id="A0A0G4EZK6"/>
<keyword evidence="3" id="KW-1185">Reference proteome</keyword>
<dbReference type="EMBL" id="CDMY01000353">
    <property type="protein sequence ID" value="CEM04562.1"/>
    <property type="molecule type" value="Genomic_DNA"/>
</dbReference>
<evidence type="ECO:0000313" key="2">
    <source>
        <dbReference type="EMBL" id="CEM04562.1"/>
    </source>
</evidence>
<sequence>MKRVLGVRCLVLLLQLGPHPAICSPSLPSFVHPARVNALRSRTGRPFAADGSEHKTRLEATRAHRLVRFLRGIELPAFGDSRRLREMMYAANHRRPRDHIGQTILNGLLDSRGTFMAWLGSALEDVGLTMSDGPPDPVRESIKALAEVYASRPFRHIEVSARALERIWQQCCKDGRNFEQFYLDMWSEIDNGNEEPERCFGPPMWIDLEDESSLDAMHEMAKELNVEAISINRLGKWKLATPEEAAEYDLRFPPCQ</sequence>
<organism evidence="2 3">
    <name type="scientific">Vitrella brassicaformis (strain CCMP3155)</name>
    <dbReference type="NCBI Taxonomy" id="1169540"/>
    <lineage>
        <taxon>Eukaryota</taxon>
        <taxon>Sar</taxon>
        <taxon>Alveolata</taxon>
        <taxon>Colpodellida</taxon>
        <taxon>Vitrellaceae</taxon>
        <taxon>Vitrella</taxon>
    </lineage>
</organism>
<evidence type="ECO:0000313" key="3">
    <source>
        <dbReference type="Proteomes" id="UP000041254"/>
    </source>
</evidence>
<name>A0A0G4EZK6_VITBC</name>
<dbReference type="Proteomes" id="UP000041254">
    <property type="component" value="Unassembled WGS sequence"/>
</dbReference>
<accession>A0A0G4EZK6</accession>
<keyword evidence="1" id="KW-0732">Signal</keyword>
<dbReference type="VEuPathDB" id="CryptoDB:Vbra_8663"/>
<reference evidence="2 3" key="1">
    <citation type="submission" date="2014-11" db="EMBL/GenBank/DDBJ databases">
        <authorList>
            <person name="Zhu J."/>
            <person name="Qi W."/>
            <person name="Song R."/>
        </authorList>
    </citation>
    <scope>NUCLEOTIDE SEQUENCE [LARGE SCALE GENOMIC DNA]</scope>
</reference>
<protein>
    <submittedName>
        <fullName evidence="2">Uncharacterized protein</fullName>
    </submittedName>
</protein>
<dbReference type="AlphaFoldDB" id="A0A0G4EZK6"/>
<dbReference type="InParanoid" id="A0A0G4EZK6"/>
<feature type="signal peptide" evidence="1">
    <location>
        <begin position="1"/>
        <end position="23"/>
    </location>
</feature>
<gene>
    <name evidence="2" type="ORF">Vbra_8663</name>
</gene>
<evidence type="ECO:0000256" key="1">
    <source>
        <dbReference type="SAM" id="SignalP"/>
    </source>
</evidence>